<dbReference type="PROSITE" id="PS00194">
    <property type="entry name" value="THIOREDOXIN_1"/>
    <property type="match status" value="1"/>
</dbReference>
<comment type="subcellular location">
    <subcellularLocation>
        <location evidence="1">Cell envelope</location>
    </subcellularLocation>
</comment>
<dbReference type="GO" id="GO:0016209">
    <property type="term" value="F:antioxidant activity"/>
    <property type="evidence" value="ECO:0007669"/>
    <property type="project" value="InterPro"/>
</dbReference>
<evidence type="ECO:0000313" key="9">
    <source>
        <dbReference type="Proteomes" id="UP000594468"/>
    </source>
</evidence>
<keyword evidence="9" id="KW-1185">Reference proteome</keyword>
<organism evidence="8 9">
    <name type="scientific">Phototrophicus methaneseepsis</name>
    <dbReference type="NCBI Taxonomy" id="2710758"/>
    <lineage>
        <taxon>Bacteria</taxon>
        <taxon>Bacillati</taxon>
        <taxon>Chloroflexota</taxon>
        <taxon>Candidatus Thermofontia</taxon>
        <taxon>Phototrophicales</taxon>
        <taxon>Phototrophicaceae</taxon>
        <taxon>Phototrophicus</taxon>
    </lineage>
</organism>
<dbReference type="EMBL" id="CP062983">
    <property type="protein sequence ID" value="QPC82081.1"/>
    <property type="molecule type" value="Genomic_DNA"/>
</dbReference>
<evidence type="ECO:0000256" key="1">
    <source>
        <dbReference type="ARBA" id="ARBA00004196"/>
    </source>
</evidence>
<evidence type="ECO:0000259" key="7">
    <source>
        <dbReference type="PROSITE" id="PS51352"/>
    </source>
</evidence>
<keyword evidence="6" id="KW-0812">Transmembrane</keyword>
<proteinExistence type="predicted"/>
<dbReference type="InterPro" id="IPR013766">
    <property type="entry name" value="Thioredoxin_domain"/>
</dbReference>
<dbReference type="InterPro" id="IPR000866">
    <property type="entry name" value="AhpC/TSA"/>
</dbReference>
<sequence length="194" mass="21030">MMTELDFLQEADPKPTRRSFSPGSIAILIGLIVFAVVLAVQLGNQRVIQPQPGEAIRDFSLTTFEGEALNTADLRGKILVINFWGSWCAPCRDEAPDLQAIWEDYGGEDVVLIGVNWNDIEGSARAFIDEFGLTFPNGPDIGEKIAEQYAITGAPETFIVDQEGTIAAAIIQPTNYDALAQVITRLQANGGTDS</sequence>
<evidence type="ECO:0000256" key="5">
    <source>
        <dbReference type="ARBA" id="ARBA00023284"/>
    </source>
</evidence>
<dbReference type="SUPFAM" id="SSF52833">
    <property type="entry name" value="Thioredoxin-like"/>
    <property type="match status" value="1"/>
</dbReference>
<evidence type="ECO:0000256" key="3">
    <source>
        <dbReference type="ARBA" id="ARBA00022968"/>
    </source>
</evidence>
<keyword evidence="4" id="KW-1015">Disulfide bond</keyword>
<keyword evidence="5" id="KW-0676">Redox-active center</keyword>
<reference evidence="8 9" key="1">
    <citation type="submission" date="2020-02" db="EMBL/GenBank/DDBJ databases">
        <authorList>
            <person name="Zheng R.K."/>
            <person name="Sun C.M."/>
        </authorList>
    </citation>
    <scope>NUCLEOTIDE SEQUENCE [LARGE SCALE GENOMIC DNA]</scope>
    <source>
        <strain evidence="9">rifampicinis</strain>
    </source>
</reference>
<dbReference type="InterPro" id="IPR017937">
    <property type="entry name" value="Thioredoxin_CS"/>
</dbReference>
<accession>A0A7S8IE07</accession>
<dbReference type="PANTHER" id="PTHR42852:SF6">
    <property type="entry name" value="THIOL:DISULFIDE INTERCHANGE PROTEIN DSBE"/>
    <property type="match status" value="1"/>
</dbReference>
<dbReference type="AlphaFoldDB" id="A0A7S8IE07"/>
<dbReference type="PROSITE" id="PS51352">
    <property type="entry name" value="THIOREDOXIN_2"/>
    <property type="match status" value="1"/>
</dbReference>
<dbReference type="RefSeq" id="WP_195170150.1">
    <property type="nucleotide sequence ID" value="NZ_CP062983.1"/>
</dbReference>
<evidence type="ECO:0000256" key="2">
    <source>
        <dbReference type="ARBA" id="ARBA00022748"/>
    </source>
</evidence>
<evidence type="ECO:0000313" key="8">
    <source>
        <dbReference type="EMBL" id="QPC82081.1"/>
    </source>
</evidence>
<keyword evidence="3" id="KW-0735">Signal-anchor</keyword>
<dbReference type="InterPro" id="IPR050553">
    <property type="entry name" value="Thioredoxin_ResA/DsbE_sf"/>
</dbReference>
<feature type="transmembrane region" description="Helical" evidence="6">
    <location>
        <begin position="20"/>
        <end position="40"/>
    </location>
</feature>
<evidence type="ECO:0000256" key="6">
    <source>
        <dbReference type="SAM" id="Phobius"/>
    </source>
</evidence>
<keyword evidence="2" id="KW-0201">Cytochrome c-type biogenesis</keyword>
<dbReference type="GO" id="GO:0030313">
    <property type="term" value="C:cell envelope"/>
    <property type="evidence" value="ECO:0007669"/>
    <property type="project" value="UniProtKB-SubCell"/>
</dbReference>
<dbReference type="GO" id="GO:0016491">
    <property type="term" value="F:oxidoreductase activity"/>
    <property type="evidence" value="ECO:0007669"/>
    <property type="project" value="InterPro"/>
</dbReference>
<protein>
    <submittedName>
        <fullName evidence="8">TlpA family protein disulfide reductase</fullName>
    </submittedName>
</protein>
<feature type="domain" description="Thioredoxin" evidence="7">
    <location>
        <begin position="50"/>
        <end position="188"/>
    </location>
</feature>
<name>A0A7S8IE07_9CHLR</name>
<dbReference type="KEGG" id="pmet:G4Y79_20725"/>
<dbReference type="CDD" id="cd02966">
    <property type="entry name" value="TlpA_like_family"/>
    <property type="match status" value="1"/>
</dbReference>
<dbReference type="PANTHER" id="PTHR42852">
    <property type="entry name" value="THIOL:DISULFIDE INTERCHANGE PROTEIN DSBE"/>
    <property type="match status" value="1"/>
</dbReference>
<gene>
    <name evidence="8" type="ORF">G4Y79_20725</name>
</gene>
<dbReference type="GO" id="GO:0017004">
    <property type="term" value="P:cytochrome complex assembly"/>
    <property type="evidence" value="ECO:0007669"/>
    <property type="project" value="UniProtKB-KW"/>
</dbReference>
<dbReference type="Pfam" id="PF00578">
    <property type="entry name" value="AhpC-TSA"/>
    <property type="match status" value="1"/>
</dbReference>
<keyword evidence="6" id="KW-0472">Membrane</keyword>
<evidence type="ECO:0000256" key="4">
    <source>
        <dbReference type="ARBA" id="ARBA00023157"/>
    </source>
</evidence>
<dbReference type="InterPro" id="IPR036249">
    <property type="entry name" value="Thioredoxin-like_sf"/>
</dbReference>
<keyword evidence="6" id="KW-1133">Transmembrane helix</keyword>
<dbReference type="Proteomes" id="UP000594468">
    <property type="component" value="Chromosome"/>
</dbReference>
<dbReference type="Gene3D" id="3.40.30.10">
    <property type="entry name" value="Glutaredoxin"/>
    <property type="match status" value="1"/>
</dbReference>